<gene>
    <name evidence="1" type="ORF">g.25900</name>
</gene>
<organism evidence="1">
    <name type="scientific">Homalodisca liturata</name>
    <dbReference type="NCBI Taxonomy" id="320908"/>
    <lineage>
        <taxon>Eukaryota</taxon>
        <taxon>Metazoa</taxon>
        <taxon>Ecdysozoa</taxon>
        <taxon>Arthropoda</taxon>
        <taxon>Hexapoda</taxon>
        <taxon>Insecta</taxon>
        <taxon>Pterygota</taxon>
        <taxon>Neoptera</taxon>
        <taxon>Paraneoptera</taxon>
        <taxon>Hemiptera</taxon>
        <taxon>Auchenorrhyncha</taxon>
        <taxon>Membracoidea</taxon>
        <taxon>Cicadellidae</taxon>
        <taxon>Cicadellinae</taxon>
        <taxon>Proconiini</taxon>
        <taxon>Homalodisca</taxon>
    </lineage>
</organism>
<reference evidence="1" key="1">
    <citation type="submission" date="2015-11" db="EMBL/GenBank/DDBJ databases">
        <title>De novo transcriptome assembly of four potential Pierce s Disease insect vectors from Arizona vineyards.</title>
        <authorList>
            <person name="Tassone E.E."/>
        </authorList>
    </citation>
    <scope>NUCLEOTIDE SEQUENCE</scope>
</reference>
<accession>A0A1B6HVE2</accession>
<dbReference type="AlphaFoldDB" id="A0A1B6HVE2"/>
<evidence type="ECO:0000313" key="1">
    <source>
        <dbReference type="EMBL" id="JAS78644.1"/>
    </source>
</evidence>
<protein>
    <submittedName>
        <fullName evidence="1">Uncharacterized protein</fullName>
    </submittedName>
</protein>
<proteinExistence type="predicted"/>
<dbReference type="EMBL" id="GECU01029062">
    <property type="protein sequence ID" value="JAS78644.1"/>
    <property type="molecule type" value="Transcribed_RNA"/>
</dbReference>
<sequence length="264" mass="26988">MSTGVQVQASNLLKSQPMLAKVVTNAQGQPVISMESLLSHQKQLTSMPQTLRVATASSKPGIQPQYTVVSVAQPRVIQASQLSQASTGTVVTASASNATVGSTAGSKLMSAPTSATSANLRMSGINLAHIGGKPVLLASKPQSLQAQNVLVAASQGGLGAGQTVLLASQGITSSALRAQPPLTVLQQGNQQILLPPGFHASALNIKALQGLKVIPITPSPAAKGVPGRQQVFARIINPSNIRPVMANLVQSDQPPTSNPPVTSE</sequence>
<name>A0A1B6HVE2_9HEMI</name>